<feature type="compositionally biased region" description="Gly residues" evidence="1">
    <location>
        <begin position="280"/>
        <end position="305"/>
    </location>
</feature>
<protein>
    <recommendedName>
        <fullName evidence="4">PPE family domain-containing protein</fullName>
    </recommendedName>
</protein>
<comment type="caution">
    <text evidence="2">The sequence shown here is derived from an EMBL/GenBank/DDBJ whole genome shotgun (WGS) entry which is preliminary data.</text>
</comment>
<evidence type="ECO:0000256" key="1">
    <source>
        <dbReference type="SAM" id="MobiDB-lite"/>
    </source>
</evidence>
<accession>A0ABQ2QXD2</accession>
<feature type="compositionally biased region" description="Pro residues" evidence="1">
    <location>
        <begin position="186"/>
        <end position="195"/>
    </location>
</feature>
<evidence type="ECO:0008006" key="4">
    <source>
        <dbReference type="Google" id="ProtNLM"/>
    </source>
</evidence>
<dbReference type="Proteomes" id="UP000611554">
    <property type="component" value="Unassembled WGS sequence"/>
</dbReference>
<dbReference type="RefSeq" id="WP_189247441.1">
    <property type="nucleotide sequence ID" value="NZ_BMQJ01000007.1"/>
</dbReference>
<feature type="compositionally biased region" description="Polar residues" evidence="1">
    <location>
        <begin position="344"/>
        <end position="354"/>
    </location>
</feature>
<feature type="compositionally biased region" description="Gly residues" evidence="1">
    <location>
        <begin position="211"/>
        <end position="238"/>
    </location>
</feature>
<feature type="compositionally biased region" description="Gly residues" evidence="1">
    <location>
        <begin position="252"/>
        <end position="263"/>
    </location>
</feature>
<gene>
    <name evidence="2" type="ORF">GCM10010140_34250</name>
</gene>
<feature type="compositionally biased region" description="Low complexity" evidence="1">
    <location>
        <begin position="383"/>
        <end position="393"/>
    </location>
</feature>
<feature type="compositionally biased region" description="Polar residues" evidence="1">
    <location>
        <begin position="364"/>
        <end position="382"/>
    </location>
</feature>
<reference evidence="3" key="1">
    <citation type="journal article" date="2019" name="Int. J. Syst. Evol. Microbiol.">
        <title>The Global Catalogue of Microorganisms (GCM) 10K type strain sequencing project: providing services to taxonomists for standard genome sequencing and annotation.</title>
        <authorList>
            <consortium name="The Broad Institute Genomics Platform"/>
            <consortium name="The Broad Institute Genome Sequencing Center for Infectious Disease"/>
            <person name="Wu L."/>
            <person name="Ma J."/>
        </authorList>
    </citation>
    <scope>NUCLEOTIDE SEQUENCE [LARGE SCALE GENOMIC DNA]</scope>
    <source>
        <strain evidence="3">JCM 3115</strain>
    </source>
</reference>
<dbReference type="EMBL" id="BMQJ01000007">
    <property type="protein sequence ID" value="GGQ01195.1"/>
    <property type="molecule type" value="Genomic_DNA"/>
</dbReference>
<organism evidence="2 3">
    <name type="scientific">Streptosporangium pseudovulgare</name>
    <dbReference type="NCBI Taxonomy" id="35765"/>
    <lineage>
        <taxon>Bacteria</taxon>
        <taxon>Bacillati</taxon>
        <taxon>Actinomycetota</taxon>
        <taxon>Actinomycetes</taxon>
        <taxon>Streptosporangiales</taxon>
        <taxon>Streptosporangiaceae</taxon>
        <taxon>Streptosporangium</taxon>
    </lineage>
</organism>
<feature type="compositionally biased region" description="Low complexity" evidence="1">
    <location>
        <begin position="264"/>
        <end position="276"/>
    </location>
</feature>
<proteinExistence type="predicted"/>
<evidence type="ECO:0000313" key="3">
    <source>
        <dbReference type="Proteomes" id="UP000611554"/>
    </source>
</evidence>
<keyword evidence="3" id="KW-1185">Reference proteome</keyword>
<sequence>MDISKKTHMIKTSCYDFTVKGDQPVARVKQIIETLDGESIKNAGTAYLDACSLLAECQRAVENVSKTLAECWNDKASVEAQTALRYIHATARELSNKGNMMGRPLESLGNALPAYKETGEGGFAPSWSENTFTFNDSVPDFYDTKDGVQWGSQNQLAKEHLEKLNAEIQQWHALLPDSLRKELPRIEPPTVPGPPFTTVDYPGGYPNAGPYGPGGTGPYGTGPYGNGPNGTGPYGTGPYGTDPFATDPNGTGPNGTGPDGTGPDGTNPDGTGTLPPGAYPGDGGTGLPGQNGPGAGMPGGAGGNGTDPTGGLTDPSKGLTDPSGNLTDPSKGLTYPAGYDAGNARTTDLSSFQPPQGYDGNGVGNPNLSGPNTSTGTSPYTSATHTGSPTNTGTGTGAGTGGIGSSGSFGTAGVRAAALNAAEGAAGSGMFMPPMGAMGGAGAGAGEQEQETGSNLWEHDDVWGANDHEGAVDGHIRSV</sequence>
<feature type="region of interest" description="Disordered" evidence="1">
    <location>
        <begin position="184"/>
        <end position="402"/>
    </location>
</feature>
<evidence type="ECO:0000313" key="2">
    <source>
        <dbReference type="EMBL" id="GGQ01195.1"/>
    </source>
</evidence>
<name>A0ABQ2QXD2_9ACTN</name>
<feature type="compositionally biased region" description="Low complexity" evidence="1">
    <location>
        <begin position="196"/>
        <end position="210"/>
    </location>
</feature>